<organism evidence="1 2">
    <name type="scientific">Pseudomonas fluorescens</name>
    <dbReference type="NCBI Taxonomy" id="294"/>
    <lineage>
        <taxon>Bacteria</taxon>
        <taxon>Pseudomonadati</taxon>
        <taxon>Pseudomonadota</taxon>
        <taxon>Gammaproteobacteria</taxon>
        <taxon>Pseudomonadales</taxon>
        <taxon>Pseudomonadaceae</taxon>
        <taxon>Pseudomonas</taxon>
    </lineage>
</organism>
<proteinExistence type="predicted"/>
<evidence type="ECO:0000313" key="1">
    <source>
        <dbReference type="EMBL" id="VVQ23032.1"/>
    </source>
</evidence>
<sequence>MSEISSELSMFSPRDLQLYASKLLQTYCTAKSFQHCAINNLIAHLNNYPETHNQNEWEKIGALLPLNGRGDDMPSDLTQSIPPQDIDDFCQIVDSAVEVGIVDLYGAPTDLPAKFIEKMSLILSKNKIDIPQL</sequence>
<reference evidence="1 2" key="1">
    <citation type="submission" date="2019-09" db="EMBL/GenBank/DDBJ databases">
        <authorList>
            <person name="Chandra G."/>
            <person name="Truman W A."/>
        </authorList>
    </citation>
    <scope>NUCLEOTIDE SEQUENCE [LARGE SCALE GENOMIC DNA]</scope>
    <source>
        <strain evidence="1">PS925</strain>
    </source>
</reference>
<protein>
    <submittedName>
        <fullName evidence="1">Uncharacterized protein</fullName>
    </submittedName>
</protein>
<dbReference type="EMBL" id="CABVJG010000020">
    <property type="protein sequence ID" value="VVQ23032.1"/>
    <property type="molecule type" value="Genomic_DNA"/>
</dbReference>
<accession>A0A5E7VK36</accession>
<gene>
    <name evidence="1" type="ORF">PS925_05237</name>
</gene>
<dbReference type="AlphaFoldDB" id="A0A5E7VK36"/>
<dbReference type="Proteomes" id="UP000412311">
    <property type="component" value="Unassembled WGS sequence"/>
</dbReference>
<evidence type="ECO:0000313" key="2">
    <source>
        <dbReference type="Proteomes" id="UP000412311"/>
    </source>
</evidence>
<name>A0A5E7VK36_PSEFL</name>
<dbReference type="RefSeq" id="WP_224793301.1">
    <property type="nucleotide sequence ID" value="NZ_CABVJG010000020.1"/>
</dbReference>